<protein>
    <submittedName>
        <fullName evidence="2">Uncharacterized protein</fullName>
    </submittedName>
</protein>
<dbReference type="AlphaFoldDB" id="A0A3G2L492"/>
<gene>
    <name evidence="2" type="ORF">D1013_06820</name>
</gene>
<keyword evidence="3" id="KW-1185">Reference proteome</keyword>
<accession>A0A3G2L492</accession>
<evidence type="ECO:0000256" key="1">
    <source>
        <dbReference type="SAM" id="MobiDB-lite"/>
    </source>
</evidence>
<feature type="region of interest" description="Disordered" evidence="1">
    <location>
        <begin position="39"/>
        <end position="71"/>
    </location>
</feature>
<evidence type="ECO:0000313" key="2">
    <source>
        <dbReference type="EMBL" id="AYN67100.1"/>
    </source>
</evidence>
<organism evidence="2 3">
    <name type="scientific">Euzebyella marina</name>
    <dbReference type="NCBI Taxonomy" id="1761453"/>
    <lineage>
        <taxon>Bacteria</taxon>
        <taxon>Pseudomonadati</taxon>
        <taxon>Bacteroidota</taxon>
        <taxon>Flavobacteriia</taxon>
        <taxon>Flavobacteriales</taxon>
        <taxon>Flavobacteriaceae</taxon>
        <taxon>Euzebyella</taxon>
    </lineage>
</organism>
<reference evidence="2 3" key="1">
    <citation type="submission" date="2018-08" db="EMBL/GenBank/DDBJ databases">
        <title>The reduced genetic potential of extracellular carbohydrate catabolism in Euzebyella marina RN62, a Flavobacteriia bacterium isolated from the hadal water.</title>
        <authorList>
            <person name="Xue C."/>
        </authorList>
    </citation>
    <scope>NUCLEOTIDE SEQUENCE [LARGE SCALE GENOMIC DNA]</scope>
    <source>
        <strain evidence="2 3">RN62</strain>
    </source>
</reference>
<dbReference type="Proteomes" id="UP000276309">
    <property type="component" value="Chromosome"/>
</dbReference>
<dbReference type="RefSeq" id="WP_121848149.1">
    <property type="nucleotide sequence ID" value="NZ_CP032050.1"/>
</dbReference>
<evidence type="ECO:0000313" key="3">
    <source>
        <dbReference type="Proteomes" id="UP000276309"/>
    </source>
</evidence>
<name>A0A3G2L492_9FLAO</name>
<proteinExistence type="predicted"/>
<dbReference type="KEGG" id="emar:D1013_06820"/>
<dbReference type="OrthoDB" id="826113at2"/>
<feature type="compositionally biased region" description="Acidic residues" evidence="1">
    <location>
        <begin position="39"/>
        <end position="67"/>
    </location>
</feature>
<dbReference type="EMBL" id="CP032050">
    <property type="protein sequence ID" value="AYN67100.1"/>
    <property type="molecule type" value="Genomic_DNA"/>
</dbReference>
<sequence length="229" mass="25584">MINHILSGFTGKFTWVFLVLLILSCSKSEVEEHLEEVFGEEVITSDEDENLQDDDSDNDDSSDDNDSNSENLGVITAKVNGNDFHTPEMEGFRFGSLDRQDQLYYLAIGGFDISGGFADAKYIYIYLIGDDFDKLKAGKSWNSTITDLTAEGAWGVYIEDANSENEDDAEVAIALDDTQEIEVHITAFDFETQLISGEFSFTGTDEDSNNNYQITDGKFTNISLKYQNN</sequence>